<evidence type="ECO:0000313" key="4">
    <source>
        <dbReference type="EMBL" id="KAH9381567.1"/>
    </source>
</evidence>
<dbReference type="SUPFAM" id="SSF52540">
    <property type="entry name" value="P-loop containing nucleoside triphosphate hydrolases"/>
    <property type="match status" value="2"/>
</dbReference>
<dbReference type="VEuPathDB" id="VectorBase:HLOH_058263"/>
<keyword evidence="2" id="KW-0808">Transferase</keyword>
<dbReference type="AlphaFoldDB" id="A0A9J6H480"/>
<keyword evidence="5" id="KW-1185">Reference proteome</keyword>
<feature type="domain" description="Sulfotransferase" evidence="3">
    <location>
        <begin position="335"/>
        <end position="600"/>
    </location>
</feature>
<proteinExistence type="inferred from homology"/>
<dbReference type="InterPro" id="IPR000863">
    <property type="entry name" value="Sulfotransferase_dom"/>
</dbReference>
<evidence type="ECO:0000259" key="3">
    <source>
        <dbReference type="Pfam" id="PF00685"/>
    </source>
</evidence>
<evidence type="ECO:0000313" key="5">
    <source>
        <dbReference type="Proteomes" id="UP000821853"/>
    </source>
</evidence>
<organism evidence="4 5">
    <name type="scientific">Haemaphysalis longicornis</name>
    <name type="common">Bush tick</name>
    <dbReference type="NCBI Taxonomy" id="44386"/>
    <lineage>
        <taxon>Eukaryota</taxon>
        <taxon>Metazoa</taxon>
        <taxon>Ecdysozoa</taxon>
        <taxon>Arthropoda</taxon>
        <taxon>Chelicerata</taxon>
        <taxon>Arachnida</taxon>
        <taxon>Acari</taxon>
        <taxon>Parasitiformes</taxon>
        <taxon>Ixodida</taxon>
        <taxon>Ixodoidea</taxon>
        <taxon>Ixodidae</taxon>
        <taxon>Haemaphysalinae</taxon>
        <taxon>Haemaphysalis</taxon>
    </lineage>
</organism>
<dbReference type="Gene3D" id="3.40.50.300">
    <property type="entry name" value="P-loop containing nucleotide triphosphate hydrolases"/>
    <property type="match status" value="2"/>
</dbReference>
<dbReference type="InterPro" id="IPR027417">
    <property type="entry name" value="P-loop_NTPase"/>
</dbReference>
<evidence type="ECO:0000256" key="1">
    <source>
        <dbReference type="ARBA" id="ARBA00005771"/>
    </source>
</evidence>
<dbReference type="EMBL" id="JABSTR010000011">
    <property type="protein sequence ID" value="KAH9381567.1"/>
    <property type="molecule type" value="Genomic_DNA"/>
</dbReference>
<accession>A0A9J6H480</accession>
<dbReference type="OrthoDB" id="205623at2759"/>
<dbReference type="Pfam" id="PF00685">
    <property type="entry name" value="Sulfotransfer_1"/>
    <property type="match status" value="2"/>
</dbReference>
<gene>
    <name evidence="4" type="ORF">HPB48_015853</name>
</gene>
<comment type="similarity">
    <text evidence="1">Belongs to the sulfotransferase 1 family.</text>
</comment>
<feature type="domain" description="Sulfotransferase" evidence="3">
    <location>
        <begin position="41"/>
        <end position="299"/>
    </location>
</feature>
<sequence>MDPTGENPDQRPYYIDFDGYRLGVAFGKKFVQSAREYKPRPDDVFVVTFPKCGSTWVQHIAFLIYNDGQKPKDGLDFFKNSPFFEMTGAESLLTMKRPGIVKSHFPFSMMPWSSQTKVPDCVTSFFYHTRGCPGYLFTQGTFSTFFDLFCEGQTDFNDYFDHVLGWYEHRNDANVLFLHYEDMKAEPRENVLKIAKFLGQSYYDRLLEDSSYLENVLRYSDVSAMKEYTNDALVQFFSKPLPAGKKAHDGLKLMHKVANDTPSETPFVRKGVVGDWKTHLTPEMNDRLNGKILEKLAGTELPEVGLTTYDFDGYRLSVAFDKELVQSARKYKPRPDDVFVVTFPKCGTTWVQHIAFLIYNDGQKPKDGLDFFKNSPFLEMTGAEGALMMKRPGIIKSHFPFSMMPWSPQAKYLYVCRNPKDCVTSFFYHTQEFAPYQFTRGTFSTFFDLFCEGQTDFNDYFDHVLGWYEHRNDANVLFVHYEDLKAQPRDNVLKIAKFLGQSYYDRLLEDSSYLENVLRYSDVSAMKQYANDSLVQFFSKPLPAGEEVPDGIKLLYNLTKDAPSEGTLVRKGVVGDWKRHLTPEMNDRLNRKILEKLAGTELPGVWRRHGAL</sequence>
<comment type="caution">
    <text evidence="4">The sequence shown here is derived from an EMBL/GenBank/DDBJ whole genome shotgun (WGS) entry which is preliminary data.</text>
</comment>
<protein>
    <recommendedName>
        <fullName evidence="3">Sulfotransferase domain-containing protein</fullName>
    </recommendedName>
</protein>
<dbReference type="GO" id="GO:0008146">
    <property type="term" value="F:sulfotransferase activity"/>
    <property type="evidence" value="ECO:0007669"/>
    <property type="project" value="InterPro"/>
</dbReference>
<reference evidence="4 5" key="1">
    <citation type="journal article" date="2020" name="Cell">
        <title>Large-Scale Comparative Analyses of Tick Genomes Elucidate Their Genetic Diversity and Vector Capacities.</title>
        <authorList>
            <consortium name="Tick Genome and Microbiome Consortium (TIGMIC)"/>
            <person name="Jia N."/>
            <person name="Wang J."/>
            <person name="Shi W."/>
            <person name="Du L."/>
            <person name="Sun Y."/>
            <person name="Zhan W."/>
            <person name="Jiang J.F."/>
            <person name="Wang Q."/>
            <person name="Zhang B."/>
            <person name="Ji P."/>
            <person name="Bell-Sakyi L."/>
            <person name="Cui X.M."/>
            <person name="Yuan T.T."/>
            <person name="Jiang B.G."/>
            <person name="Yang W.F."/>
            <person name="Lam T.T."/>
            <person name="Chang Q.C."/>
            <person name="Ding S.J."/>
            <person name="Wang X.J."/>
            <person name="Zhu J.G."/>
            <person name="Ruan X.D."/>
            <person name="Zhao L."/>
            <person name="Wei J.T."/>
            <person name="Ye R.Z."/>
            <person name="Que T.C."/>
            <person name="Du C.H."/>
            <person name="Zhou Y.H."/>
            <person name="Cheng J.X."/>
            <person name="Dai P.F."/>
            <person name="Guo W.B."/>
            <person name="Han X.H."/>
            <person name="Huang E.J."/>
            <person name="Li L.F."/>
            <person name="Wei W."/>
            <person name="Gao Y.C."/>
            <person name="Liu J.Z."/>
            <person name="Shao H.Z."/>
            <person name="Wang X."/>
            <person name="Wang C.C."/>
            <person name="Yang T.C."/>
            <person name="Huo Q.B."/>
            <person name="Li W."/>
            <person name="Chen H.Y."/>
            <person name="Chen S.E."/>
            <person name="Zhou L.G."/>
            <person name="Ni X.B."/>
            <person name="Tian J.H."/>
            <person name="Sheng Y."/>
            <person name="Liu T."/>
            <person name="Pan Y.S."/>
            <person name="Xia L.Y."/>
            <person name="Li J."/>
            <person name="Zhao F."/>
            <person name="Cao W.C."/>
        </authorList>
    </citation>
    <scope>NUCLEOTIDE SEQUENCE [LARGE SCALE GENOMIC DNA]</scope>
    <source>
        <strain evidence="4">HaeL-2018</strain>
    </source>
</reference>
<dbReference type="Proteomes" id="UP000821853">
    <property type="component" value="Chromosome 9"/>
</dbReference>
<name>A0A9J6H480_HAELO</name>
<evidence type="ECO:0000256" key="2">
    <source>
        <dbReference type="ARBA" id="ARBA00022679"/>
    </source>
</evidence>
<dbReference type="PANTHER" id="PTHR11783">
    <property type="entry name" value="SULFOTRANSFERASE SULT"/>
    <property type="match status" value="1"/>
</dbReference>
<dbReference type="OMA" id="GTNHYGP"/>